<protein>
    <submittedName>
        <fullName evidence="3">Cilia- and flagella-associated protein 20-like</fullName>
    </submittedName>
</protein>
<feature type="domain" description="CFA20" evidence="1">
    <location>
        <begin position="1"/>
        <end position="184"/>
    </location>
</feature>
<dbReference type="PANTHER" id="PTHR12458">
    <property type="entry name" value="ORF PROTEIN"/>
    <property type="match status" value="1"/>
</dbReference>
<dbReference type="InterPro" id="IPR007714">
    <property type="entry name" value="CFA20_dom"/>
</dbReference>
<proteinExistence type="predicted"/>
<dbReference type="Proteomes" id="UP000694846">
    <property type="component" value="Unplaced"/>
</dbReference>
<gene>
    <name evidence="3" type="primary">LOC112679923</name>
</gene>
<sequence>MFDEKYQGSLVTVFYSIGSNPLINWAIQCKESEYRFLQDDVMKSSVLQIQSQNVNACSISTPSKPTDSLGIRLPFFTMLMKNLGRYFTSEITVLDDQNIRRRFRISNYSKSIRVSIHMCSMPVCLTEGWTQIQLNLADFTSQMYNTGFVEAVRVQVHANCRLRRIYFSEKLYTNDELPNEYRLYKVKVPRVIPVSTVLKKKAIAGKKT</sequence>
<dbReference type="AlphaFoldDB" id="A0A8B8F4T6"/>
<reference evidence="3" key="1">
    <citation type="submission" date="2025-08" db="UniProtKB">
        <authorList>
            <consortium name="RefSeq"/>
        </authorList>
    </citation>
    <scope>IDENTIFICATION</scope>
    <source>
        <tissue evidence="3">Whole body</tissue>
    </source>
</reference>
<keyword evidence="2" id="KW-1185">Reference proteome</keyword>
<evidence type="ECO:0000259" key="1">
    <source>
        <dbReference type="Pfam" id="PF05018"/>
    </source>
</evidence>
<dbReference type="OrthoDB" id="7486196at2759"/>
<organism evidence="2 3">
    <name type="scientific">Sipha flava</name>
    <name type="common">yellow sugarcane aphid</name>
    <dbReference type="NCBI Taxonomy" id="143950"/>
    <lineage>
        <taxon>Eukaryota</taxon>
        <taxon>Metazoa</taxon>
        <taxon>Ecdysozoa</taxon>
        <taxon>Arthropoda</taxon>
        <taxon>Hexapoda</taxon>
        <taxon>Insecta</taxon>
        <taxon>Pterygota</taxon>
        <taxon>Neoptera</taxon>
        <taxon>Paraneoptera</taxon>
        <taxon>Hemiptera</taxon>
        <taxon>Sternorrhyncha</taxon>
        <taxon>Aphidomorpha</taxon>
        <taxon>Aphidoidea</taxon>
        <taxon>Aphididae</taxon>
        <taxon>Sipha</taxon>
    </lineage>
</organism>
<dbReference type="RefSeq" id="XP_025405656.1">
    <property type="nucleotide sequence ID" value="XM_025549871.1"/>
</dbReference>
<dbReference type="Pfam" id="PF05018">
    <property type="entry name" value="CFA20_dom"/>
    <property type="match status" value="1"/>
</dbReference>
<accession>A0A8B8F4T6</accession>
<dbReference type="InterPro" id="IPR040441">
    <property type="entry name" value="CFA20/CFAP20DC"/>
</dbReference>
<name>A0A8B8F4T6_9HEMI</name>
<dbReference type="GeneID" id="112679923"/>
<evidence type="ECO:0000313" key="2">
    <source>
        <dbReference type="Proteomes" id="UP000694846"/>
    </source>
</evidence>
<evidence type="ECO:0000313" key="3">
    <source>
        <dbReference type="RefSeq" id="XP_025405656.1"/>
    </source>
</evidence>